<dbReference type="InterPro" id="IPR023430">
    <property type="entry name" value="Pept_HybD-like_dom_sf"/>
</dbReference>
<keyword evidence="2" id="KW-1185">Reference proteome</keyword>
<dbReference type="EMBL" id="CP095749">
    <property type="protein sequence ID" value="WEB39175.1"/>
    <property type="molecule type" value="Genomic_DNA"/>
</dbReference>
<dbReference type="Gene3D" id="3.40.50.1450">
    <property type="entry name" value="HybD-like"/>
    <property type="match status" value="1"/>
</dbReference>
<protein>
    <submittedName>
        <fullName evidence="1">Uncharacterized protein</fullName>
    </submittedName>
</protein>
<name>A0ABY8A2J3_9ACTN</name>
<evidence type="ECO:0000313" key="2">
    <source>
        <dbReference type="Proteomes" id="UP001218629"/>
    </source>
</evidence>
<sequence>MPRALVVHAVEAADAALGTGLSEPVRAALPELADRVLAFVRQAHDATGQRQSEGAPPTPA</sequence>
<evidence type="ECO:0000313" key="1">
    <source>
        <dbReference type="EMBL" id="WEB39175.1"/>
    </source>
</evidence>
<dbReference type="Proteomes" id="UP001218629">
    <property type="component" value="Chromosome"/>
</dbReference>
<dbReference type="SUPFAM" id="SSF53163">
    <property type="entry name" value="HybD-like"/>
    <property type="match status" value="1"/>
</dbReference>
<organism evidence="1 2">
    <name type="scientific">Streptomyces yunnanensis</name>
    <dbReference type="NCBI Taxonomy" id="156453"/>
    <lineage>
        <taxon>Bacteria</taxon>
        <taxon>Bacillati</taxon>
        <taxon>Actinomycetota</taxon>
        <taxon>Actinomycetes</taxon>
        <taxon>Kitasatosporales</taxon>
        <taxon>Streptomycetaceae</taxon>
        <taxon>Streptomyces</taxon>
    </lineage>
</organism>
<accession>A0ABY8A2J3</accession>
<proteinExistence type="predicted"/>
<reference evidence="1 2" key="1">
    <citation type="submission" date="2022-03" db="EMBL/GenBank/DDBJ databases">
        <title>Streptomyces yunnanensis P86,complete genome.</title>
        <authorList>
            <person name="Chen S."/>
            <person name="Zhang Q."/>
        </authorList>
    </citation>
    <scope>NUCLEOTIDE SEQUENCE [LARGE SCALE GENOMIC DNA]</scope>
    <source>
        <strain evidence="1 2">P86</strain>
    </source>
</reference>
<gene>
    <name evidence="1" type="ORF">MOV08_07670</name>
</gene>
<dbReference type="RefSeq" id="WP_275306802.1">
    <property type="nucleotide sequence ID" value="NZ_CP095749.1"/>
</dbReference>